<dbReference type="Pfam" id="PF13561">
    <property type="entry name" value="adh_short_C2"/>
    <property type="match status" value="1"/>
</dbReference>
<evidence type="ECO:0000313" key="6">
    <source>
        <dbReference type="EMBL" id="KEQ89564.1"/>
    </source>
</evidence>
<name>A0A074Y0Y4_AURPU</name>
<accession>A0A074Y0Y4</accession>
<comment type="catalytic activity">
    <reaction evidence="5">
        <text>a (2E,4Z)-dienoyl-CoA + NADPH + H(+) = a 4,5-saturated-(3E)-enoyl-CoA + NADP(+)</text>
        <dbReference type="Rhea" id="RHEA:61892"/>
        <dbReference type="ChEBI" id="CHEBI:15378"/>
        <dbReference type="ChEBI" id="CHEBI:57783"/>
        <dbReference type="ChEBI" id="CHEBI:58349"/>
        <dbReference type="ChEBI" id="CHEBI:85099"/>
        <dbReference type="ChEBI" id="CHEBI:85493"/>
        <dbReference type="EC" id="1.3.1.124"/>
    </reaction>
</comment>
<dbReference type="EC" id="1.3.1.124" evidence="3"/>
<dbReference type="CDD" id="cd05369">
    <property type="entry name" value="TER_DECR_SDR_a"/>
    <property type="match status" value="1"/>
</dbReference>
<dbReference type="PANTHER" id="PTHR43296">
    <property type="entry name" value="PEROXISOMAL 2,4-DIENOYL-COA REDUCTASE"/>
    <property type="match status" value="1"/>
</dbReference>
<reference evidence="6 7" key="1">
    <citation type="journal article" date="2014" name="BMC Genomics">
        <title>Genome sequencing of four Aureobasidium pullulans varieties: biotechnological potential, stress tolerance, and description of new species.</title>
        <authorList>
            <person name="Gostin Ar C."/>
            <person name="Ohm R.A."/>
            <person name="Kogej T."/>
            <person name="Sonjak S."/>
            <person name="Turk M."/>
            <person name="Zajc J."/>
            <person name="Zalar P."/>
            <person name="Grube M."/>
            <person name="Sun H."/>
            <person name="Han J."/>
            <person name="Sharma A."/>
            <person name="Chiniquy J."/>
            <person name="Ngan C.Y."/>
            <person name="Lipzen A."/>
            <person name="Barry K."/>
            <person name="Grigoriev I.V."/>
            <person name="Gunde-Cimerman N."/>
        </authorList>
    </citation>
    <scope>NUCLEOTIDE SEQUENCE [LARGE SCALE GENOMIC DNA]</scope>
    <source>
        <strain evidence="6 7">EXF-150</strain>
    </source>
</reference>
<dbReference type="RefSeq" id="XP_029765751.1">
    <property type="nucleotide sequence ID" value="XM_029904469.1"/>
</dbReference>
<gene>
    <name evidence="6" type="ORF">M438DRAFT_341303</name>
</gene>
<dbReference type="HOGENOM" id="CLU_010194_1_2_1"/>
<dbReference type="InterPro" id="IPR036291">
    <property type="entry name" value="NAD(P)-bd_dom_sf"/>
</dbReference>
<comment type="catalytic activity">
    <reaction evidence="4">
        <text>a (2E,4E)-dienoyl-CoA + NADPH + H(+) = a 4,5-saturated-(3E)-enoyl-CoA + NADP(+)</text>
        <dbReference type="Rhea" id="RHEA:45912"/>
        <dbReference type="ChEBI" id="CHEBI:15378"/>
        <dbReference type="ChEBI" id="CHEBI:57783"/>
        <dbReference type="ChEBI" id="CHEBI:58349"/>
        <dbReference type="ChEBI" id="CHEBI:85101"/>
        <dbReference type="ChEBI" id="CHEBI:85493"/>
        <dbReference type="EC" id="1.3.1.124"/>
    </reaction>
</comment>
<evidence type="ECO:0000256" key="3">
    <source>
        <dbReference type="ARBA" id="ARBA00026117"/>
    </source>
</evidence>
<dbReference type="GO" id="GO:0008670">
    <property type="term" value="F:2,4-dienoyl-CoA reductase (NADPH) activity"/>
    <property type="evidence" value="ECO:0007669"/>
    <property type="project" value="InterPro"/>
</dbReference>
<organism evidence="6 7">
    <name type="scientific">Aureobasidium pullulans EXF-150</name>
    <dbReference type="NCBI Taxonomy" id="1043002"/>
    <lineage>
        <taxon>Eukaryota</taxon>
        <taxon>Fungi</taxon>
        <taxon>Dikarya</taxon>
        <taxon>Ascomycota</taxon>
        <taxon>Pezizomycotina</taxon>
        <taxon>Dothideomycetes</taxon>
        <taxon>Dothideomycetidae</taxon>
        <taxon>Dothideales</taxon>
        <taxon>Saccotheciaceae</taxon>
        <taxon>Aureobasidium</taxon>
    </lineage>
</organism>
<dbReference type="EMBL" id="KL584974">
    <property type="protein sequence ID" value="KEQ89564.1"/>
    <property type="molecule type" value="Genomic_DNA"/>
</dbReference>
<keyword evidence="1" id="KW-0521">NADP</keyword>
<dbReference type="GeneID" id="40746775"/>
<dbReference type="Gene3D" id="3.40.50.720">
    <property type="entry name" value="NAD(P)-binding Rossmann-like Domain"/>
    <property type="match status" value="1"/>
</dbReference>
<sequence length="312" mass="32023">MPQEKKEYLSEAWKDGIFKDKVLFCTGGAGSICSAQTRALVHLGASAAIIGRNKEKTERMAADIATARPGARVLAIAGVDVRDPKALQDAADRTAREIGGIDFVIAGAAGNFLAPMSQLSANAFKSVIDIDVLGSYNTVKATLPHLVKSAKSSTVDATTPSAGGRIIFVSATIHYTGLPLQTHVSAAKAAVDALSNAVAIEYGPLGVTSNVIAPGPIGGTEGMERLAKSDPNSVAKSAKRVPLGRLGSVKDIADATVYLFSDAGNFVNGSTVVVDGGSWRVNAGGPGSTWEYPDFILSGAAVEGVKGGKAKL</sequence>
<dbReference type="InterPro" id="IPR045017">
    <property type="entry name" value="DECR2-like"/>
</dbReference>
<dbReference type="SUPFAM" id="SSF51735">
    <property type="entry name" value="NAD(P)-binding Rossmann-fold domains"/>
    <property type="match status" value="1"/>
</dbReference>
<dbReference type="Proteomes" id="UP000030706">
    <property type="component" value="Unassembled WGS sequence"/>
</dbReference>
<protein>
    <recommendedName>
        <fullName evidence="3">2,4-dienoyl-CoA reductase [(3E)-enoyl-CoA-producing]</fullName>
        <ecNumber evidence="3">1.3.1.124</ecNumber>
    </recommendedName>
</protein>
<dbReference type="OrthoDB" id="2136131at2759"/>
<evidence type="ECO:0000256" key="4">
    <source>
        <dbReference type="ARBA" id="ARBA00048009"/>
    </source>
</evidence>
<dbReference type="GO" id="GO:0005777">
    <property type="term" value="C:peroxisome"/>
    <property type="evidence" value="ECO:0007669"/>
    <property type="project" value="TreeGrafter"/>
</dbReference>
<proteinExistence type="predicted"/>
<evidence type="ECO:0000313" key="7">
    <source>
        <dbReference type="Proteomes" id="UP000030706"/>
    </source>
</evidence>
<dbReference type="STRING" id="1043002.A0A074Y0Y4"/>
<keyword evidence="2" id="KW-0560">Oxidoreductase</keyword>
<keyword evidence="7" id="KW-1185">Reference proteome</keyword>
<evidence type="ECO:0000256" key="1">
    <source>
        <dbReference type="ARBA" id="ARBA00022857"/>
    </source>
</evidence>
<evidence type="ECO:0000256" key="2">
    <source>
        <dbReference type="ARBA" id="ARBA00023002"/>
    </source>
</evidence>
<dbReference type="GO" id="GO:0009062">
    <property type="term" value="P:fatty acid catabolic process"/>
    <property type="evidence" value="ECO:0007669"/>
    <property type="project" value="InterPro"/>
</dbReference>
<dbReference type="InterPro" id="IPR002347">
    <property type="entry name" value="SDR_fam"/>
</dbReference>
<dbReference type="PANTHER" id="PTHR43296:SF2">
    <property type="entry name" value="PEROXISOMAL 2,4-DIENOYL-COA REDUCTASE [(3E)-ENOYL-COA-PRODUCING]"/>
    <property type="match status" value="1"/>
</dbReference>
<dbReference type="PRINTS" id="PR00081">
    <property type="entry name" value="GDHRDH"/>
</dbReference>
<dbReference type="AlphaFoldDB" id="A0A074Y0Y4"/>
<evidence type="ECO:0000256" key="5">
    <source>
        <dbReference type="ARBA" id="ARBA00048340"/>
    </source>
</evidence>